<dbReference type="STRING" id="1003.SAMN04488541_101885"/>
<evidence type="ECO:0000259" key="4">
    <source>
        <dbReference type="Pfam" id="PF03486"/>
    </source>
</evidence>
<dbReference type="Proteomes" id="UP000199513">
    <property type="component" value="Unassembled WGS sequence"/>
</dbReference>
<dbReference type="SUPFAM" id="SSF51905">
    <property type="entry name" value="FAD/NAD(P)-binding domain"/>
    <property type="match status" value="1"/>
</dbReference>
<name>A0A1I2GGI1_9BACT</name>
<evidence type="ECO:0000256" key="2">
    <source>
        <dbReference type="ARBA" id="ARBA00022630"/>
    </source>
</evidence>
<feature type="domain" description="RsdA/BaiN/AoA(So)-like insert" evidence="5">
    <location>
        <begin position="187"/>
        <end position="353"/>
    </location>
</feature>
<evidence type="ECO:0008006" key="8">
    <source>
        <dbReference type="Google" id="ProtNLM"/>
    </source>
</evidence>
<dbReference type="Gene3D" id="3.50.50.60">
    <property type="entry name" value="FAD/NAD(P)-binding domain"/>
    <property type="match status" value="1"/>
</dbReference>
<dbReference type="PANTHER" id="PTHR42887">
    <property type="entry name" value="OS12G0638800 PROTEIN"/>
    <property type="match status" value="1"/>
</dbReference>
<dbReference type="InterPro" id="IPR036188">
    <property type="entry name" value="FAD/NAD-bd_sf"/>
</dbReference>
<feature type="domain" description="RsdA/BaiN/AoA(So)-like Rossmann fold-like" evidence="4">
    <location>
        <begin position="2"/>
        <end position="406"/>
    </location>
</feature>
<organism evidence="6 7">
    <name type="scientific">Thermoflexibacter ruber</name>
    <dbReference type="NCBI Taxonomy" id="1003"/>
    <lineage>
        <taxon>Bacteria</taxon>
        <taxon>Pseudomonadati</taxon>
        <taxon>Bacteroidota</taxon>
        <taxon>Cytophagia</taxon>
        <taxon>Cytophagales</taxon>
        <taxon>Thermoflexibacteraceae</taxon>
        <taxon>Thermoflexibacter</taxon>
    </lineage>
</organism>
<evidence type="ECO:0000256" key="3">
    <source>
        <dbReference type="ARBA" id="ARBA00022827"/>
    </source>
</evidence>
<reference evidence="6 7" key="1">
    <citation type="submission" date="2016-10" db="EMBL/GenBank/DDBJ databases">
        <authorList>
            <person name="de Groot N.N."/>
        </authorList>
    </citation>
    <scope>NUCLEOTIDE SEQUENCE [LARGE SCALE GENOMIC DNA]</scope>
    <source>
        <strain>GEY</strain>
        <strain evidence="7">DSM 9560</strain>
    </source>
</reference>
<accession>A0A1I2GGI1</accession>
<evidence type="ECO:0000256" key="1">
    <source>
        <dbReference type="ARBA" id="ARBA00001974"/>
    </source>
</evidence>
<comment type="cofactor">
    <cofactor evidence="1">
        <name>FAD</name>
        <dbReference type="ChEBI" id="CHEBI:57692"/>
    </cofactor>
</comment>
<dbReference type="Pfam" id="PF03486">
    <property type="entry name" value="HI0933_like"/>
    <property type="match status" value="1"/>
</dbReference>
<dbReference type="InterPro" id="IPR055178">
    <property type="entry name" value="RsdA/BaiN/AoA(So)-like_dom"/>
</dbReference>
<proteinExistence type="predicted"/>
<dbReference type="InterPro" id="IPR004792">
    <property type="entry name" value="BaiN-like"/>
</dbReference>
<evidence type="ECO:0000313" key="7">
    <source>
        <dbReference type="Proteomes" id="UP000199513"/>
    </source>
</evidence>
<keyword evidence="2" id="KW-0285">Flavoprotein</keyword>
<dbReference type="Gene3D" id="2.40.30.10">
    <property type="entry name" value="Translation factors"/>
    <property type="match status" value="1"/>
</dbReference>
<dbReference type="Gene3D" id="1.10.8.260">
    <property type="entry name" value="HI0933 insert domain-like"/>
    <property type="match status" value="1"/>
</dbReference>
<dbReference type="PANTHER" id="PTHR42887:SF2">
    <property type="entry name" value="OS12G0638800 PROTEIN"/>
    <property type="match status" value="1"/>
</dbReference>
<dbReference type="PRINTS" id="PR00411">
    <property type="entry name" value="PNDRDTASEI"/>
</dbReference>
<dbReference type="RefSeq" id="WP_091545263.1">
    <property type="nucleotide sequence ID" value="NZ_FONY01000018.1"/>
</dbReference>
<keyword evidence="3" id="KW-0274">FAD</keyword>
<gene>
    <name evidence="6" type="ORF">SAMN04488541_101885</name>
</gene>
<dbReference type="OrthoDB" id="9773233at2"/>
<dbReference type="AlphaFoldDB" id="A0A1I2GGI1"/>
<dbReference type="EMBL" id="FONY01000018">
    <property type="protein sequence ID" value="SFF16944.1"/>
    <property type="molecule type" value="Genomic_DNA"/>
</dbReference>
<dbReference type="NCBIfam" id="TIGR00275">
    <property type="entry name" value="aminoacetone oxidase family FAD-binding enzyme"/>
    <property type="match status" value="1"/>
</dbReference>
<dbReference type="PRINTS" id="PR00368">
    <property type="entry name" value="FADPNR"/>
</dbReference>
<dbReference type="InterPro" id="IPR023166">
    <property type="entry name" value="BaiN-like_dom_sf"/>
</dbReference>
<dbReference type="SUPFAM" id="SSF160996">
    <property type="entry name" value="HI0933 insert domain-like"/>
    <property type="match status" value="1"/>
</dbReference>
<evidence type="ECO:0000259" key="5">
    <source>
        <dbReference type="Pfam" id="PF22780"/>
    </source>
</evidence>
<evidence type="ECO:0000313" key="6">
    <source>
        <dbReference type="EMBL" id="SFF16944.1"/>
    </source>
</evidence>
<protein>
    <recommendedName>
        <fullName evidence="8">Flavoprotein, HI0933 family</fullName>
    </recommendedName>
</protein>
<keyword evidence="7" id="KW-1185">Reference proteome</keyword>
<sequence length="416" mass="46190">MKIVVIGGGAAGFFSAIHAAQVNPKAQVLLLEKTNQLLAKVRVSGGGRCNVTHSCFSISEMSKHYPRGERQMKLLLHQFMTTDTIQWFESRGVKLKTEEDGRIFPMTDNSQTVIDCLLKESKKVGVEIYLKHEVLKINVLNDENFELIIKNQPSILCSKVIVTTGGSPKESGLAWLKELGHEIVSPVPSLFTFNIPNSPIVQLMGTSVADAKVKIQGTKLEEEGAVLVTHWGLSGPAILRLSAWGARELSNLDYQFKVGINWLGKVTEGKLRNFFAQNEHYFSKKLISNCNPSLMLNFSLPNRLWEFLIEKIGISKSKKWTELSKQEFNKLINVITNDEYEVKGKTTFKEEFVTCGGVSLNDIDLKTMQSKKVANLHFAGEVLDIDGITGGFNFQAAWTTGYIAGKATGIYSLGIK</sequence>
<dbReference type="InterPro" id="IPR057661">
    <property type="entry name" value="RsdA/BaiN/AoA(So)_Rossmann"/>
</dbReference>
<dbReference type="Pfam" id="PF22780">
    <property type="entry name" value="HI0933_like_1st"/>
    <property type="match status" value="1"/>
</dbReference>